<gene>
    <name evidence="1" type="ORF">Cboi01_000282800</name>
</gene>
<dbReference type="Proteomes" id="UP001165101">
    <property type="component" value="Unassembled WGS sequence"/>
</dbReference>
<evidence type="ECO:0000313" key="2">
    <source>
        <dbReference type="Proteomes" id="UP001165101"/>
    </source>
</evidence>
<proteinExistence type="predicted"/>
<protein>
    <submittedName>
        <fullName evidence="1">Unnamed protein product</fullName>
    </submittedName>
</protein>
<dbReference type="EMBL" id="BSXV01001381">
    <property type="protein sequence ID" value="GME92644.1"/>
    <property type="molecule type" value="Genomic_DNA"/>
</dbReference>
<comment type="caution">
    <text evidence="1">The sequence shown here is derived from an EMBL/GenBank/DDBJ whole genome shotgun (WGS) entry which is preliminary data.</text>
</comment>
<accession>A0ACB5TQI4</accession>
<keyword evidence="2" id="KW-1185">Reference proteome</keyword>
<evidence type="ECO:0000313" key="1">
    <source>
        <dbReference type="EMBL" id="GME92644.1"/>
    </source>
</evidence>
<reference evidence="1" key="1">
    <citation type="submission" date="2023-04" db="EMBL/GenBank/DDBJ databases">
        <title>Candida boidinii NBRC 1967.</title>
        <authorList>
            <person name="Ichikawa N."/>
            <person name="Sato H."/>
            <person name="Tonouchi N."/>
        </authorList>
    </citation>
    <scope>NUCLEOTIDE SEQUENCE</scope>
    <source>
        <strain evidence="1">NBRC 1967</strain>
    </source>
</reference>
<sequence>MFLQNSLKSLVTPFQVNSSKFFSTTAVSNARLYRYVTKRQVKKIPELQEGDIIKPSIVKIPQQRSPYPAYPYGESNIYKQSNRGLYGGQFVHFGNQVSEMRNKSRRKWSPNVIVKKLWSEALGSLVRTKMTARVLRTITKEGGLDNYLVKDKSARIKELGPFGWRLRYDVLKAQELNAKKIIKNYETVNDSTGAEKKVYFTAEYKGQPVKLTVGRRRLVKELFPVVQLNTPGELTFSKFNETHKNAPVKELLAEMEKYNINIDSLVLN</sequence>
<organism evidence="1 2">
    <name type="scientific">Candida boidinii</name>
    <name type="common">Yeast</name>
    <dbReference type="NCBI Taxonomy" id="5477"/>
    <lineage>
        <taxon>Eukaryota</taxon>
        <taxon>Fungi</taxon>
        <taxon>Dikarya</taxon>
        <taxon>Ascomycota</taxon>
        <taxon>Saccharomycotina</taxon>
        <taxon>Pichiomycetes</taxon>
        <taxon>Pichiales</taxon>
        <taxon>Pichiaceae</taxon>
        <taxon>Ogataea</taxon>
        <taxon>Ogataea/Candida clade</taxon>
    </lineage>
</organism>
<name>A0ACB5TQI4_CANBO</name>